<name>A0A1V8ZYQ6_SACPI</name>
<dbReference type="Proteomes" id="UP000192591">
    <property type="component" value="Unassembled WGS sequence"/>
</dbReference>
<gene>
    <name evidence="1" type="ORF">B1813_18985</name>
</gene>
<dbReference type="AlphaFoldDB" id="A0A1V8ZYQ6"/>
<evidence type="ECO:0000313" key="2">
    <source>
        <dbReference type="Proteomes" id="UP000192591"/>
    </source>
</evidence>
<proteinExistence type="predicted"/>
<dbReference type="Pfam" id="PF19586">
    <property type="entry name" value="DUF6093"/>
    <property type="match status" value="1"/>
</dbReference>
<organism evidence="1 2">
    <name type="scientific">Saccharomonospora piscinae</name>
    <dbReference type="NCBI Taxonomy" id="687388"/>
    <lineage>
        <taxon>Bacteria</taxon>
        <taxon>Bacillati</taxon>
        <taxon>Actinomycetota</taxon>
        <taxon>Actinomycetes</taxon>
        <taxon>Pseudonocardiales</taxon>
        <taxon>Pseudonocardiaceae</taxon>
        <taxon>Saccharomonospora</taxon>
    </lineage>
</organism>
<sequence length="133" mass="14310">MSAQEAVLAGRRAAEAVMHDSCVIRPIVGDTTDPTTGVVTPVYGQPVYEGKCKLQQPKGGYPSTPDAGEHQWTLVPLFLHLPVDGSAAVSVDHLVEITSSFDPHNVGRVLRIRSADRKTFATATRFVVEEVAD</sequence>
<accession>A0A1V8ZYQ6</accession>
<dbReference type="EMBL" id="MWIH01000008">
    <property type="protein sequence ID" value="OQO89926.1"/>
    <property type="molecule type" value="Genomic_DNA"/>
</dbReference>
<evidence type="ECO:0000313" key="1">
    <source>
        <dbReference type="EMBL" id="OQO89926.1"/>
    </source>
</evidence>
<dbReference type="RefSeq" id="WP_081194195.1">
    <property type="nucleotide sequence ID" value="NZ_MWIH01000008.1"/>
</dbReference>
<dbReference type="InterPro" id="IPR046075">
    <property type="entry name" value="DUF6093"/>
</dbReference>
<keyword evidence="2" id="KW-1185">Reference proteome</keyword>
<dbReference type="STRING" id="1962155.B1813_18985"/>
<reference evidence="1 2" key="1">
    <citation type="submission" date="2017-02" db="EMBL/GenBank/DDBJ databases">
        <title>Draft genome of Saccharomonospora sp. 154.</title>
        <authorList>
            <person name="Alonso-Carmona G.S."/>
            <person name="De La Haba R."/>
            <person name="Vera-Gargallo B."/>
            <person name="Sandoval-Trujillo A.H."/>
            <person name="Ramirez-Duran N."/>
            <person name="Ventosa A."/>
        </authorList>
    </citation>
    <scope>NUCLEOTIDE SEQUENCE [LARGE SCALE GENOMIC DNA]</scope>
    <source>
        <strain evidence="1 2">LRS4.154</strain>
    </source>
</reference>
<comment type="caution">
    <text evidence="1">The sequence shown here is derived from an EMBL/GenBank/DDBJ whole genome shotgun (WGS) entry which is preliminary data.</text>
</comment>
<protein>
    <submittedName>
        <fullName evidence="1">Uncharacterized protein</fullName>
    </submittedName>
</protein>